<keyword evidence="4 12" id="KW-0894">Sodium channel</keyword>
<keyword evidence="7" id="KW-0915">Sodium</keyword>
<evidence type="ECO:0000313" key="15">
    <source>
        <dbReference type="RefSeq" id="XP_011501203.1"/>
    </source>
</evidence>
<evidence type="ECO:0000256" key="8">
    <source>
        <dbReference type="ARBA" id="ARBA00023065"/>
    </source>
</evidence>
<keyword evidence="6 13" id="KW-1133">Transmembrane helix</keyword>
<keyword evidence="10 12" id="KW-0739">Sodium transport</keyword>
<organism evidence="14 15">
    <name type="scientific">Ceratosolen solmsi marchali</name>
    <dbReference type="NCBI Taxonomy" id="326594"/>
    <lineage>
        <taxon>Eukaryota</taxon>
        <taxon>Metazoa</taxon>
        <taxon>Ecdysozoa</taxon>
        <taxon>Arthropoda</taxon>
        <taxon>Hexapoda</taxon>
        <taxon>Insecta</taxon>
        <taxon>Pterygota</taxon>
        <taxon>Neoptera</taxon>
        <taxon>Endopterygota</taxon>
        <taxon>Hymenoptera</taxon>
        <taxon>Apocrita</taxon>
        <taxon>Proctotrupomorpha</taxon>
        <taxon>Chalcidoidea</taxon>
        <taxon>Agaonidae</taxon>
        <taxon>Agaoninae</taxon>
        <taxon>Ceratosolen</taxon>
    </lineage>
</organism>
<name>A0AAJ6YNC5_9HYME</name>
<evidence type="ECO:0000256" key="7">
    <source>
        <dbReference type="ARBA" id="ARBA00023053"/>
    </source>
</evidence>
<dbReference type="Proteomes" id="UP000695007">
    <property type="component" value="Unplaced"/>
</dbReference>
<evidence type="ECO:0000313" key="14">
    <source>
        <dbReference type="Proteomes" id="UP000695007"/>
    </source>
</evidence>
<dbReference type="Pfam" id="PF00858">
    <property type="entry name" value="ASC"/>
    <property type="match status" value="1"/>
</dbReference>
<reference evidence="15" key="1">
    <citation type="submission" date="2025-08" db="UniProtKB">
        <authorList>
            <consortium name="RefSeq"/>
        </authorList>
    </citation>
    <scope>IDENTIFICATION</scope>
</reference>
<keyword evidence="3 12" id="KW-0813">Transport</keyword>
<keyword evidence="8 12" id="KW-0406">Ion transport</keyword>
<sequence length="507" mass="58547">MQLKNLERISQSGQRERNQIWNTLIQVYRDFANQSTIHGIKYTAQAKTATERLLWLTILIISLCCAAELANKFYERHESGNMRTTVVSDQFPSFKLPVPTVTLCHGNLVSAERLNHFLKKQKLHMPTGLSIKDFERGVQHFREIIYPYHHYPKELSNLQQILDANNISVAHLLRELSPKCMDVLLMCMYEGRIAHCDDVFVSKLTSYGFCCLFNSDEQNDLRISRKVLWTRNKYSLNFGTRYILSVLMKPYNASDRVAAITYSGGYKVLVHDKYTMPGPHSISFMLASTYETIVGLNGKQMTTSPEVLTLASKQRKCRPSTKENIYRLSNCYKECRRNMIYDRCKCVHYFSSELEPHQIHCNLTHIACLAKVMPDTYSLKLHSMCDCLPDCKGTEYTISITGQPFTAVRFRPGQFYRKAEQHPNSTALHVTFANQVSILERKELVLSWINLVSSLGGVFSLFLGCSFISIFEFVYFFSYQLIKKLQSKYTRNSIVIKTKLTIREFTN</sequence>
<proteinExistence type="inferred from homology"/>
<evidence type="ECO:0000256" key="9">
    <source>
        <dbReference type="ARBA" id="ARBA00023136"/>
    </source>
</evidence>
<gene>
    <name evidence="15" type="primary">LOC105364872</name>
</gene>
<evidence type="ECO:0000256" key="3">
    <source>
        <dbReference type="ARBA" id="ARBA00022448"/>
    </source>
</evidence>
<evidence type="ECO:0000256" key="5">
    <source>
        <dbReference type="ARBA" id="ARBA00022692"/>
    </source>
</evidence>
<evidence type="ECO:0000256" key="11">
    <source>
        <dbReference type="ARBA" id="ARBA00023303"/>
    </source>
</evidence>
<dbReference type="PRINTS" id="PR01078">
    <property type="entry name" value="AMINACHANNEL"/>
</dbReference>
<dbReference type="InterPro" id="IPR001873">
    <property type="entry name" value="ENaC"/>
</dbReference>
<evidence type="ECO:0000256" key="13">
    <source>
        <dbReference type="SAM" id="Phobius"/>
    </source>
</evidence>
<dbReference type="GeneID" id="105364872"/>
<evidence type="ECO:0000256" key="6">
    <source>
        <dbReference type="ARBA" id="ARBA00022989"/>
    </source>
</evidence>
<evidence type="ECO:0000256" key="2">
    <source>
        <dbReference type="ARBA" id="ARBA00007193"/>
    </source>
</evidence>
<dbReference type="GO" id="GO:0005886">
    <property type="term" value="C:plasma membrane"/>
    <property type="evidence" value="ECO:0007669"/>
    <property type="project" value="TreeGrafter"/>
</dbReference>
<keyword evidence="5 12" id="KW-0812">Transmembrane</keyword>
<dbReference type="AlphaFoldDB" id="A0AAJ6YNC5"/>
<comment type="subcellular location">
    <subcellularLocation>
        <location evidence="1">Membrane</location>
        <topology evidence="1">Multi-pass membrane protein</topology>
    </subcellularLocation>
</comment>
<protein>
    <submittedName>
        <fullName evidence="15">Sodium channel protein Nach-like</fullName>
    </submittedName>
</protein>
<keyword evidence="14" id="KW-1185">Reference proteome</keyword>
<keyword evidence="9 13" id="KW-0472">Membrane</keyword>
<dbReference type="Gene3D" id="1.10.287.770">
    <property type="entry name" value="YojJ-like"/>
    <property type="match status" value="1"/>
</dbReference>
<feature type="transmembrane region" description="Helical" evidence="13">
    <location>
        <begin position="448"/>
        <end position="477"/>
    </location>
</feature>
<dbReference type="RefSeq" id="XP_011501203.1">
    <property type="nucleotide sequence ID" value="XM_011502901.1"/>
</dbReference>
<dbReference type="PANTHER" id="PTHR11690:SF288">
    <property type="entry name" value="AMILORIDE-SENSITIVE NA+ CHANNEL-RELATED"/>
    <property type="match status" value="1"/>
</dbReference>
<comment type="similarity">
    <text evidence="2 12">Belongs to the amiloride-sensitive sodium channel (TC 1.A.6) family.</text>
</comment>
<evidence type="ECO:0000256" key="10">
    <source>
        <dbReference type="ARBA" id="ARBA00023201"/>
    </source>
</evidence>
<dbReference type="KEGG" id="csol:105364872"/>
<dbReference type="PANTHER" id="PTHR11690">
    <property type="entry name" value="AMILORIDE-SENSITIVE SODIUM CHANNEL-RELATED"/>
    <property type="match status" value="1"/>
</dbReference>
<dbReference type="Gene3D" id="2.60.470.10">
    <property type="entry name" value="Acid-sensing ion channels like domains"/>
    <property type="match status" value="1"/>
</dbReference>
<accession>A0AAJ6YNC5</accession>
<evidence type="ECO:0000256" key="1">
    <source>
        <dbReference type="ARBA" id="ARBA00004141"/>
    </source>
</evidence>
<dbReference type="GO" id="GO:0015280">
    <property type="term" value="F:ligand-gated sodium channel activity"/>
    <property type="evidence" value="ECO:0007669"/>
    <property type="project" value="TreeGrafter"/>
</dbReference>
<keyword evidence="11 12" id="KW-0407">Ion channel</keyword>
<evidence type="ECO:0000256" key="4">
    <source>
        <dbReference type="ARBA" id="ARBA00022461"/>
    </source>
</evidence>
<evidence type="ECO:0000256" key="12">
    <source>
        <dbReference type="RuleBase" id="RU000679"/>
    </source>
</evidence>